<dbReference type="InterPro" id="IPR032816">
    <property type="entry name" value="VTT_dom"/>
</dbReference>
<reference evidence="8 9" key="1">
    <citation type="submission" date="2018-11" db="EMBL/GenBank/DDBJ databases">
        <title>Taxonoimc description of Halomarina strain SPP-AMP-1.</title>
        <authorList>
            <person name="Pal Y."/>
            <person name="Srinivasana K."/>
            <person name="Verma A."/>
            <person name="Kumar P."/>
        </authorList>
    </citation>
    <scope>NUCLEOTIDE SEQUENCE [LARGE SCALE GENOMIC DNA]</scope>
    <source>
        <strain evidence="8 9">SPP-AMP-1</strain>
    </source>
</reference>
<evidence type="ECO:0000313" key="9">
    <source>
        <dbReference type="Proteomes" id="UP000282322"/>
    </source>
</evidence>
<protein>
    <submittedName>
        <fullName evidence="8">TVP38/TMEM64 family protein</fullName>
    </submittedName>
</protein>
<dbReference type="InterPro" id="IPR015414">
    <property type="entry name" value="TMEM64"/>
</dbReference>
<feature type="transmembrane region" description="Helical" evidence="6">
    <location>
        <begin position="92"/>
        <end position="112"/>
    </location>
</feature>
<feature type="transmembrane region" description="Helical" evidence="6">
    <location>
        <begin position="205"/>
        <end position="223"/>
    </location>
</feature>
<evidence type="ECO:0000256" key="1">
    <source>
        <dbReference type="ARBA" id="ARBA00004651"/>
    </source>
</evidence>
<dbReference type="PANTHER" id="PTHR12677">
    <property type="entry name" value="GOLGI APPARATUS MEMBRANE PROTEIN TVP38-RELATED"/>
    <property type="match status" value="1"/>
</dbReference>
<feature type="transmembrane region" description="Helical" evidence="6">
    <location>
        <begin position="119"/>
        <end position="152"/>
    </location>
</feature>
<dbReference type="EMBL" id="RRCH01000028">
    <property type="protein sequence ID" value="RRJ29392.1"/>
    <property type="molecule type" value="Genomic_DNA"/>
</dbReference>
<feature type="domain" description="VTT" evidence="7">
    <location>
        <begin position="113"/>
        <end position="226"/>
    </location>
</feature>
<dbReference type="Pfam" id="PF09335">
    <property type="entry name" value="VTT_dom"/>
    <property type="match status" value="1"/>
</dbReference>
<dbReference type="AlphaFoldDB" id="A0A3P3R7E3"/>
<sequence length="279" mass="30791">MEETALGAHFLCISSFGEDSSKRSDETGDDSICIGERSLNFCNVCIFTTMSNTSRYRLLRVLVRLWVSDCSLSLESYMHTEFLPLAQWSDRYWPMLVVGLIGLYLVRPFFLWPLSIFSVFIGYAFGFPVGVPLALLGTLLTCAPPFLIATWFNEGIPYFGRIVEHGTTLVETTGELRGMVAARLSPVPADAVSYGAGLAGVTTQAFVVGTLIGELPWAIFYVLLGRSLRTFSAAAIRHTDSRLILVVAVISLLLIARPLYEFVQEHTGRDEKTSTDHSG</sequence>
<comment type="caution">
    <text evidence="8">The sequence shown here is derived from an EMBL/GenBank/DDBJ whole genome shotgun (WGS) entry which is preliminary data.</text>
</comment>
<evidence type="ECO:0000313" key="8">
    <source>
        <dbReference type="EMBL" id="RRJ29392.1"/>
    </source>
</evidence>
<keyword evidence="9" id="KW-1185">Reference proteome</keyword>
<proteinExistence type="predicted"/>
<dbReference type="GO" id="GO:0005886">
    <property type="term" value="C:plasma membrane"/>
    <property type="evidence" value="ECO:0007669"/>
    <property type="project" value="UniProtKB-SubCell"/>
</dbReference>
<evidence type="ECO:0000256" key="4">
    <source>
        <dbReference type="ARBA" id="ARBA00022989"/>
    </source>
</evidence>
<comment type="subcellular location">
    <subcellularLocation>
        <location evidence="1">Cell membrane</location>
        <topology evidence="1">Multi-pass membrane protein</topology>
    </subcellularLocation>
</comment>
<evidence type="ECO:0000259" key="7">
    <source>
        <dbReference type="Pfam" id="PF09335"/>
    </source>
</evidence>
<organism evidence="8 9">
    <name type="scientific">Halocatena pleomorpha</name>
    <dbReference type="NCBI Taxonomy" id="1785090"/>
    <lineage>
        <taxon>Archaea</taxon>
        <taxon>Methanobacteriati</taxon>
        <taxon>Methanobacteriota</taxon>
        <taxon>Stenosarchaea group</taxon>
        <taxon>Halobacteria</taxon>
        <taxon>Halobacteriales</taxon>
        <taxon>Natronomonadaceae</taxon>
        <taxon>Halocatena</taxon>
    </lineage>
</organism>
<evidence type="ECO:0000256" key="2">
    <source>
        <dbReference type="ARBA" id="ARBA00022475"/>
    </source>
</evidence>
<evidence type="ECO:0000256" key="3">
    <source>
        <dbReference type="ARBA" id="ARBA00022692"/>
    </source>
</evidence>
<gene>
    <name evidence="8" type="ORF">EIK79_12145</name>
</gene>
<keyword evidence="5 6" id="KW-0472">Membrane</keyword>
<accession>A0A3P3R7E3</accession>
<name>A0A3P3R7E3_9EURY</name>
<keyword evidence="4 6" id="KW-1133">Transmembrane helix</keyword>
<dbReference type="Proteomes" id="UP000282322">
    <property type="component" value="Unassembled WGS sequence"/>
</dbReference>
<dbReference type="PANTHER" id="PTHR12677:SF59">
    <property type="entry name" value="GOLGI APPARATUS MEMBRANE PROTEIN TVP38-RELATED"/>
    <property type="match status" value="1"/>
</dbReference>
<keyword evidence="2" id="KW-1003">Cell membrane</keyword>
<evidence type="ECO:0000256" key="6">
    <source>
        <dbReference type="SAM" id="Phobius"/>
    </source>
</evidence>
<evidence type="ECO:0000256" key="5">
    <source>
        <dbReference type="ARBA" id="ARBA00023136"/>
    </source>
</evidence>
<feature type="transmembrane region" description="Helical" evidence="6">
    <location>
        <begin position="243"/>
        <end position="260"/>
    </location>
</feature>
<keyword evidence="3 6" id="KW-0812">Transmembrane</keyword>